<evidence type="ECO:0000259" key="21">
    <source>
        <dbReference type="PROSITE" id="PS50097"/>
    </source>
</evidence>
<dbReference type="InterPro" id="IPR003959">
    <property type="entry name" value="ATPase_AAA_core"/>
</dbReference>
<dbReference type="InterPro" id="IPR003593">
    <property type="entry name" value="AAA+_ATPase"/>
</dbReference>
<dbReference type="InterPro" id="IPR056423">
    <property type="entry name" value="BACK_BPM_SPOP"/>
</dbReference>
<dbReference type="PANTHER" id="PTHR23077">
    <property type="entry name" value="AAA-FAMILY ATPASE"/>
    <property type="match status" value="1"/>
</dbReference>
<keyword evidence="11" id="KW-0067">ATP-binding</keyword>
<dbReference type="SMART" id="SM00225">
    <property type="entry name" value="BTB"/>
    <property type="match status" value="1"/>
</dbReference>
<dbReference type="GO" id="GO:0016558">
    <property type="term" value="P:protein import into peroxisome matrix"/>
    <property type="evidence" value="ECO:0007669"/>
    <property type="project" value="TreeGrafter"/>
</dbReference>
<evidence type="ECO:0000256" key="16">
    <source>
        <dbReference type="ARBA" id="ARBA00034532"/>
    </source>
</evidence>
<dbReference type="FunFam" id="3.40.50.300:FF:000149">
    <property type="entry name" value="Nuclear valosin-containing protein-like"/>
    <property type="match status" value="1"/>
</dbReference>
<dbReference type="Gene3D" id="3.40.50.300">
    <property type="entry name" value="P-loop containing nucleotide triphosphate hydrolases"/>
    <property type="match status" value="2"/>
</dbReference>
<evidence type="ECO:0000256" key="4">
    <source>
        <dbReference type="ARBA" id="ARBA00010846"/>
    </source>
</evidence>
<evidence type="ECO:0000256" key="20">
    <source>
        <dbReference type="SAM" id="MobiDB-lite"/>
    </source>
</evidence>
<dbReference type="InterPro" id="IPR015342">
    <property type="entry name" value="PEX1-N_C-lobe"/>
</dbReference>
<dbReference type="InterPro" id="IPR027417">
    <property type="entry name" value="P-loop_NTPase"/>
</dbReference>
<dbReference type="Proteomes" id="UP001231189">
    <property type="component" value="Unassembled WGS sequence"/>
</dbReference>
<comment type="similarity">
    <text evidence="3">Belongs to the AAA ATPase family.</text>
</comment>
<evidence type="ECO:0000256" key="11">
    <source>
        <dbReference type="ARBA" id="ARBA00022840"/>
    </source>
</evidence>
<dbReference type="Pfam" id="PF09262">
    <property type="entry name" value="PEX-1N"/>
    <property type="match status" value="1"/>
</dbReference>
<evidence type="ECO:0000256" key="18">
    <source>
        <dbReference type="ARBA" id="ARBA00048778"/>
    </source>
</evidence>
<evidence type="ECO:0000256" key="13">
    <source>
        <dbReference type="ARBA" id="ARBA00023136"/>
    </source>
</evidence>
<dbReference type="InterPro" id="IPR050168">
    <property type="entry name" value="AAA_ATPase_domain"/>
</dbReference>
<dbReference type="Pfam" id="PF00651">
    <property type="entry name" value="BTB"/>
    <property type="match status" value="1"/>
</dbReference>
<dbReference type="FunFam" id="3.10.330.10:FF:000006">
    <property type="entry name" value="Peroxisome biogenesis factor 1"/>
    <property type="match status" value="1"/>
</dbReference>
<comment type="similarity">
    <text evidence="4">Belongs to the Tdpoz family.</text>
</comment>
<evidence type="ECO:0000256" key="1">
    <source>
        <dbReference type="ARBA" id="ARBA00004514"/>
    </source>
</evidence>
<feature type="region of interest" description="Disordered" evidence="20">
    <location>
        <begin position="1017"/>
        <end position="1036"/>
    </location>
</feature>
<evidence type="ECO:0000256" key="15">
    <source>
        <dbReference type="ARBA" id="ARBA00032509"/>
    </source>
</evidence>
<dbReference type="Gene3D" id="3.30.710.10">
    <property type="entry name" value="Potassium Channel Kv1.1, Chain A"/>
    <property type="match status" value="1"/>
</dbReference>
<dbReference type="Gene3D" id="1.10.8.60">
    <property type="match status" value="2"/>
</dbReference>
<dbReference type="GO" id="GO:0005778">
    <property type="term" value="C:peroxisomal membrane"/>
    <property type="evidence" value="ECO:0007669"/>
    <property type="project" value="UniProtKB-SubCell"/>
</dbReference>
<dbReference type="Pfam" id="PF00004">
    <property type="entry name" value="AAA"/>
    <property type="match status" value="2"/>
</dbReference>
<evidence type="ECO:0000256" key="14">
    <source>
        <dbReference type="ARBA" id="ARBA00023140"/>
    </source>
</evidence>
<keyword evidence="8" id="KW-0677">Repeat</keyword>
<dbReference type="Gene3D" id="1.25.40.420">
    <property type="match status" value="1"/>
</dbReference>
<feature type="compositionally biased region" description="Polar residues" evidence="20">
    <location>
        <begin position="1017"/>
        <end position="1027"/>
    </location>
</feature>
<evidence type="ECO:0000256" key="2">
    <source>
        <dbReference type="ARBA" id="ARBA00004906"/>
    </source>
</evidence>
<keyword evidence="14" id="KW-0576">Peroxisome</keyword>
<keyword evidence="5" id="KW-0813">Transport</keyword>
<dbReference type="InterPro" id="IPR003960">
    <property type="entry name" value="ATPase_AAA_CS"/>
</dbReference>
<dbReference type="InterPro" id="IPR029067">
    <property type="entry name" value="CDC48_domain_2-like_sf"/>
</dbReference>
<dbReference type="GO" id="GO:0016887">
    <property type="term" value="F:ATP hydrolysis activity"/>
    <property type="evidence" value="ECO:0007669"/>
    <property type="project" value="InterPro"/>
</dbReference>
<dbReference type="InterPro" id="IPR000210">
    <property type="entry name" value="BTB/POZ_dom"/>
</dbReference>
<proteinExistence type="inferred from homology"/>
<accession>A0AAD8VLY8</accession>
<dbReference type="FunFam" id="1.10.8.60:FF:000105">
    <property type="entry name" value="PeRoXisome assembly factor"/>
    <property type="match status" value="1"/>
</dbReference>
<dbReference type="Gene3D" id="3.10.330.10">
    <property type="match status" value="1"/>
</dbReference>
<evidence type="ECO:0000256" key="9">
    <source>
        <dbReference type="ARBA" id="ARBA00022741"/>
    </source>
</evidence>
<dbReference type="SUPFAM" id="SSF54695">
    <property type="entry name" value="POZ domain"/>
    <property type="match status" value="1"/>
</dbReference>
<sequence length="1347" mass="147898">MEVVVRTVPGVRSCFAALPLPVIQALERTAAAGSLPAVLALELRTPDRSRWRLAWAGAVSAYPNAVEVSQQFAACILLPDNTKASLSAVSVLPKAKFVSVEPVSEEDWEVLELNSELAEVAILKQVGIIYDGMKFPLWLHDHNIVEFLVVSASPSNSIVQLVPGTEVAVAPKKRKDGSDFNQCALKQDSLKEQPHKKALLRVQEAGEKYVHRFEYNGIQLGVFVTYVVQIHPDTAAKLSLGNLQSVSITPKFSPKGSTENAKGSDQQIKGSVSGIKRNRHIVVHIILSNSVAKGHIMLPQSIRCYIGTGVHSWVYVQRFSPIVNKNTPSVNISPVYFKMLERNSESTSALDCQEQDNYQRLGEISSADHPPTDDKISILRGFNDIAATANGEESSKLKQERSFIRSWLIGQLNGISSQIAQLEINTVLLPSETLLHFQVIDQTRGRPVDLIYLLTVTSDFGVKHKKMEPVMAIEYDIDNFEQVVQQLDFNRAISLDSTTERANKYFEKSISSFSWLENEFSDIKKRISVLLSSTSLKKISRINFPSPGNVLIYGPPGSGRTTLCKAVARHFEEHKEILAHVVYIDCSKLAIENNKKQLQAIAEYIYEAIVHSPSIVLFDDLDSLISFSPDNRKSQSSNSGAIAKYLVDVIDEYRDKSHGMCGYGPVAFVASVKSLKCLPDELTSSGRFDLHVQVPGLSVPARVEILRQTIGKLHLVCSAEIVSDIASKCDGYDAYDLEIMVDKAVLAASDRLLGSSSVNLVEEDFLKAMMDFSPVAMRDISKFSPESSSGWEDVGGLSEVVNVIKETIELPLKYPKFFTAAPVRLRSNILLYGPTGCGKTHVVRAVAAAYSLRFIPIKGPELMNMYIGSTEQYVRDTFAKASAAAPCLLFFDEFESLVPQRGKHGTQVTDRVVNQFLTELDGVEALTGVFVFAATNKPREIDAALLRPGRFDRLVFCDFPQRNERLDILRVLSKELPLASDVDLEPIASMTEGFSGADLKAILTDAGLQAAKEAVQRQSGEACSSTPQGPPGITRGTLMSVASEARPSTSEEDRMSLRQLFNQFSTSRKSSISTQVSLGLSRFRIATLGVYISTPSLDPSGNLEPKEQDSVLLYSPVGQNSVWLVRRKELAARYLKNDTLTMQCAIPVLKELPEPTITAEGIAAPSYTLNQHLGELLQSGTGADVTFLVSGESFPAHKNILAARSPVFMAEFFGETKEKSSQAVAIDDMEVGVFKALVLRFIYTDTVPEFEKQEMAEHLFAAADRYGLDRLKLICVGKLSAGISVHTAAMMLALAEQHSCSLLKANCVEFILGGPEILNSVLETDGYKHLEASCPLVVIDLLKTARC</sequence>
<protein>
    <recommendedName>
        <fullName evidence="16">Peroxisomal ATPase PEX1</fullName>
    </recommendedName>
    <alternativeName>
        <fullName evidence="15">Peroxin-1</fullName>
    </alternativeName>
</protein>
<dbReference type="InterPro" id="IPR041569">
    <property type="entry name" value="AAA_lid_3"/>
</dbReference>
<comment type="pathway">
    <text evidence="2">Protein modification; protein ubiquitination.</text>
</comment>
<evidence type="ECO:0000256" key="6">
    <source>
        <dbReference type="ARBA" id="ARBA00022490"/>
    </source>
</evidence>
<evidence type="ECO:0000256" key="3">
    <source>
        <dbReference type="ARBA" id="ARBA00006914"/>
    </source>
</evidence>
<keyword evidence="6" id="KW-0963">Cytoplasm</keyword>
<evidence type="ECO:0000256" key="10">
    <source>
        <dbReference type="ARBA" id="ARBA00022801"/>
    </source>
</evidence>
<comment type="catalytic activity">
    <reaction evidence="18">
        <text>ATP + H2O = ADP + phosphate + H(+)</text>
        <dbReference type="Rhea" id="RHEA:13065"/>
        <dbReference type="ChEBI" id="CHEBI:15377"/>
        <dbReference type="ChEBI" id="CHEBI:15378"/>
        <dbReference type="ChEBI" id="CHEBI:30616"/>
        <dbReference type="ChEBI" id="CHEBI:43474"/>
        <dbReference type="ChEBI" id="CHEBI:456216"/>
    </reaction>
    <physiologicalReaction direction="left-to-right" evidence="18">
        <dbReference type="Rhea" id="RHEA:13066"/>
    </physiologicalReaction>
</comment>
<keyword evidence="13" id="KW-0472">Membrane</keyword>
<dbReference type="Pfam" id="PF24570">
    <property type="entry name" value="BACK_BPM_SPOP"/>
    <property type="match status" value="1"/>
</dbReference>
<evidence type="ECO:0000256" key="7">
    <source>
        <dbReference type="ARBA" id="ARBA00022593"/>
    </source>
</evidence>
<dbReference type="GO" id="GO:0005829">
    <property type="term" value="C:cytosol"/>
    <property type="evidence" value="ECO:0007669"/>
    <property type="project" value="UniProtKB-SubCell"/>
</dbReference>
<keyword evidence="7" id="KW-0962">Peroxisome biogenesis</keyword>
<reference evidence="22" key="1">
    <citation type="submission" date="2023-07" db="EMBL/GenBank/DDBJ databases">
        <title>A chromosome-level genome assembly of Lolium multiflorum.</title>
        <authorList>
            <person name="Chen Y."/>
            <person name="Copetti D."/>
            <person name="Kolliker R."/>
            <person name="Studer B."/>
        </authorList>
    </citation>
    <scope>NUCLEOTIDE SEQUENCE</scope>
    <source>
        <strain evidence="22">02402/16</strain>
        <tissue evidence="22">Leaf</tissue>
    </source>
</reference>
<evidence type="ECO:0000256" key="12">
    <source>
        <dbReference type="ARBA" id="ARBA00022927"/>
    </source>
</evidence>
<feature type="domain" description="BTB" evidence="21">
    <location>
        <begin position="1183"/>
        <end position="1251"/>
    </location>
</feature>
<dbReference type="EMBL" id="JAUUTY010000007">
    <property type="protein sequence ID" value="KAK1612572.1"/>
    <property type="molecule type" value="Genomic_DNA"/>
</dbReference>
<comment type="subunit">
    <text evidence="19">Interacts with PEX6; forming the PEX1-PEX6 AAA ATPase complex, which is composed of a heterohexamer formed by a trimer of PEX1-PEX6 dimers.</text>
</comment>
<dbReference type="PANTHER" id="PTHR23077:SF192">
    <property type="entry name" value="PEROXISOMAL ATPASE PEX1"/>
    <property type="match status" value="1"/>
</dbReference>
<dbReference type="SMART" id="SM00382">
    <property type="entry name" value="AAA"/>
    <property type="match status" value="2"/>
</dbReference>
<evidence type="ECO:0000313" key="22">
    <source>
        <dbReference type="EMBL" id="KAK1612572.1"/>
    </source>
</evidence>
<dbReference type="Pfam" id="PF17862">
    <property type="entry name" value="AAA_lid_3"/>
    <property type="match status" value="1"/>
</dbReference>
<gene>
    <name evidence="22" type="ORF">QYE76_036245</name>
</gene>
<keyword evidence="23" id="KW-1185">Reference proteome</keyword>
<evidence type="ECO:0000313" key="23">
    <source>
        <dbReference type="Proteomes" id="UP001231189"/>
    </source>
</evidence>
<comment type="caution">
    <text evidence="22">The sequence shown here is derived from an EMBL/GenBank/DDBJ whole genome shotgun (WGS) entry which is preliminary data.</text>
</comment>
<dbReference type="InterPro" id="IPR011333">
    <property type="entry name" value="SKP1/BTB/POZ_sf"/>
</dbReference>
<dbReference type="PROSITE" id="PS00674">
    <property type="entry name" value="AAA"/>
    <property type="match status" value="1"/>
</dbReference>
<keyword evidence="9" id="KW-0547">Nucleotide-binding</keyword>
<evidence type="ECO:0000256" key="19">
    <source>
        <dbReference type="ARBA" id="ARBA00064205"/>
    </source>
</evidence>
<dbReference type="SUPFAM" id="SSF52540">
    <property type="entry name" value="P-loop containing nucleoside triphosphate hydrolases"/>
    <property type="match status" value="2"/>
</dbReference>
<keyword evidence="12" id="KW-0653">Protein transport</keyword>
<dbReference type="GO" id="GO:0005524">
    <property type="term" value="F:ATP binding"/>
    <property type="evidence" value="ECO:0007669"/>
    <property type="project" value="UniProtKB-KW"/>
</dbReference>
<dbReference type="SUPFAM" id="SSF54585">
    <property type="entry name" value="Cdc48 domain 2-like"/>
    <property type="match status" value="1"/>
</dbReference>
<name>A0AAD8VLY8_LOLMU</name>
<comment type="subcellular location">
    <subcellularLocation>
        <location evidence="1">Cytoplasm</location>
        <location evidence="1">Cytosol</location>
    </subcellularLocation>
    <subcellularLocation>
        <location evidence="17">Peroxisome membrane</location>
    </subcellularLocation>
</comment>
<organism evidence="22 23">
    <name type="scientific">Lolium multiflorum</name>
    <name type="common">Italian ryegrass</name>
    <name type="synonym">Lolium perenne subsp. multiflorum</name>
    <dbReference type="NCBI Taxonomy" id="4521"/>
    <lineage>
        <taxon>Eukaryota</taxon>
        <taxon>Viridiplantae</taxon>
        <taxon>Streptophyta</taxon>
        <taxon>Embryophyta</taxon>
        <taxon>Tracheophyta</taxon>
        <taxon>Spermatophyta</taxon>
        <taxon>Magnoliopsida</taxon>
        <taxon>Liliopsida</taxon>
        <taxon>Poales</taxon>
        <taxon>Poaceae</taxon>
        <taxon>BOP clade</taxon>
        <taxon>Pooideae</taxon>
        <taxon>Poodae</taxon>
        <taxon>Poeae</taxon>
        <taxon>Poeae Chloroplast Group 2 (Poeae type)</taxon>
        <taxon>Loliodinae</taxon>
        <taxon>Loliinae</taxon>
        <taxon>Lolium</taxon>
    </lineage>
</organism>
<evidence type="ECO:0000256" key="5">
    <source>
        <dbReference type="ARBA" id="ARBA00022448"/>
    </source>
</evidence>
<dbReference type="PROSITE" id="PS50097">
    <property type="entry name" value="BTB"/>
    <property type="match status" value="1"/>
</dbReference>
<evidence type="ECO:0000256" key="8">
    <source>
        <dbReference type="ARBA" id="ARBA00022737"/>
    </source>
</evidence>
<keyword evidence="10" id="KW-0378">Hydrolase</keyword>
<evidence type="ECO:0000256" key="17">
    <source>
        <dbReference type="ARBA" id="ARBA00046271"/>
    </source>
</evidence>